<gene>
    <name evidence="1" type="ORF">H8718_16350</name>
</gene>
<keyword evidence="2" id="KW-1185">Reference proteome</keyword>
<reference evidence="1" key="1">
    <citation type="submission" date="2020-08" db="EMBL/GenBank/DDBJ databases">
        <title>Genome public.</title>
        <authorList>
            <person name="Liu C."/>
            <person name="Sun Q."/>
        </authorList>
    </citation>
    <scope>NUCLEOTIDE SEQUENCE</scope>
    <source>
        <strain evidence="1">NSJ-12</strain>
    </source>
</reference>
<sequence length="52" mass="6052">MKRTCKATKKGTSVIYEAIKSREEAEKVCKAINDKDKELCERLKQEQATEYK</sequence>
<dbReference type="Proteomes" id="UP000655830">
    <property type="component" value="Unassembled WGS sequence"/>
</dbReference>
<proteinExistence type="predicted"/>
<dbReference type="RefSeq" id="WP_249333831.1">
    <property type="nucleotide sequence ID" value="NZ_JACRSY010000036.1"/>
</dbReference>
<accession>A0A926EIN3</accession>
<evidence type="ECO:0000313" key="1">
    <source>
        <dbReference type="EMBL" id="MBC8581089.1"/>
    </source>
</evidence>
<evidence type="ECO:0000313" key="2">
    <source>
        <dbReference type="Proteomes" id="UP000655830"/>
    </source>
</evidence>
<name>A0A926EIN3_9FIRM</name>
<dbReference type="AlphaFoldDB" id="A0A926EIN3"/>
<comment type="caution">
    <text evidence="1">The sequence shown here is derived from an EMBL/GenBank/DDBJ whole genome shotgun (WGS) entry which is preliminary data.</text>
</comment>
<protein>
    <submittedName>
        <fullName evidence="1">Uncharacterized protein</fullName>
    </submittedName>
</protein>
<organism evidence="1 2">
    <name type="scientific">Zhenhengia yiwuensis</name>
    <dbReference type="NCBI Taxonomy" id="2763666"/>
    <lineage>
        <taxon>Bacteria</taxon>
        <taxon>Bacillati</taxon>
        <taxon>Bacillota</taxon>
        <taxon>Clostridia</taxon>
        <taxon>Lachnospirales</taxon>
        <taxon>Lachnospiraceae</taxon>
        <taxon>Zhenhengia</taxon>
    </lineage>
</organism>
<dbReference type="EMBL" id="JACRSY010000036">
    <property type="protein sequence ID" value="MBC8581089.1"/>
    <property type="molecule type" value="Genomic_DNA"/>
</dbReference>